<evidence type="ECO:0000259" key="1">
    <source>
        <dbReference type="Pfam" id="PF02698"/>
    </source>
</evidence>
<dbReference type="Proteomes" id="UP000095447">
    <property type="component" value="Unassembled WGS sequence"/>
</dbReference>
<gene>
    <name evidence="2" type="ORF">ERS852395_00298</name>
    <name evidence="3" type="ORF">ERS852476_00532</name>
</gene>
<sequence length="177" mass="19966">MILVLAEAARNINIAAVRMRKHPNLEYIIVLGAHVEGTRLTKALLERTRRALQYMEENPETKAVLSGGKGDGESITEAQAMCNYLVEHGIDRERLILEEKSTSTTENLKFSLGMIGLNHSVGIVTNNFHVFRGTAIGKKCGCREIYPIPSRYRSWRLLIYIPREILAIIKDKLMGNM</sequence>
<dbReference type="PANTHER" id="PTHR30336">
    <property type="entry name" value="INNER MEMBRANE PROTEIN, PROBABLE PERMEASE"/>
    <property type="match status" value="1"/>
</dbReference>
<reference evidence="4 5" key="1">
    <citation type="submission" date="2015-09" db="EMBL/GenBank/DDBJ databases">
        <authorList>
            <consortium name="Pathogen Informatics"/>
        </authorList>
    </citation>
    <scope>NUCLEOTIDE SEQUENCE [LARGE SCALE GENOMIC DNA]</scope>
    <source>
        <strain evidence="2 4">2789STDY5608838</strain>
        <strain evidence="3 5">2789STDY5834861</strain>
    </source>
</reference>
<protein>
    <submittedName>
        <fullName evidence="3">DUF218 domain</fullName>
    </submittedName>
</protein>
<evidence type="ECO:0000313" key="4">
    <source>
        <dbReference type="Proteomes" id="UP000095447"/>
    </source>
</evidence>
<proteinExistence type="predicted"/>
<evidence type="ECO:0000313" key="2">
    <source>
        <dbReference type="EMBL" id="CUN42662.1"/>
    </source>
</evidence>
<evidence type="ECO:0000313" key="3">
    <source>
        <dbReference type="EMBL" id="CUN58081.1"/>
    </source>
</evidence>
<dbReference type="InterPro" id="IPR051599">
    <property type="entry name" value="Cell_Envelope_Assoc"/>
</dbReference>
<feature type="domain" description="DUF218" evidence="1">
    <location>
        <begin position="26"/>
        <end position="150"/>
    </location>
</feature>
<dbReference type="GO" id="GO:0043164">
    <property type="term" value="P:Gram-negative-bacterium-type cell wall biogenesis"/>
    <property type="evidence" value="ECO:0007669"/>
    <property type="project" value="TreeGrafter"/>
</dbReference>
<organism evidence="3 5">
    <name type="scientific">Blautia obeum</name>
    <dbReference type="NCBI Taxonomy" id="40520"/>
    <lineage>
        <taxon>Bacteria</taxon>
        <taxon>Bacillati</taxon>
        <taxon>Bacillota</taxon>
        <taxon>Clostridia</taxon>
        <taxon>Lachnospirales</taxon>
        <taxon>Lachnospiraceae</taxon>
        <taxon>Blautia</taxon>
    </lineage>
</organism>
<dbReference type="EMBL" id="CYZA01000001">
    <property type="protein sequence ID" value="CUN42662.1"/>
    <property type="molecule type" value="Genomic_DNA"/>
</dbReference>
<evidence type="ECO:0000313" key="5">
    <source>
        <dbReference type="Proteomes" id="UP000095645"/>
    </source>
</evidence>
<dbReference type="GO" id="GO:0005886">
    <property type="term" value="C:plasma membrane"/>
    <property type="evidence" value="ECO:0007669"/>
    <property type="project" value="TreeGrafter"/>
</dbReference>
<name>A0A173Y1N3_9FIRM</name>
<dbReference type="AlphaFoldDB" id="A0A173Y1N3"/>
<dbReference type="InterPro" id="IPR003848">
    <property type="entry name" value="DUF218"/>
</dbReference>
<dbReference type="GO" id="GO:0000270">
    <property type="term" value="P:peptidoglycan metabolic process"/>
    <property type="evidence" value="ECO:0007669"/>
    <property type="project" value="TreeGrafter"/>
</dbReference>
<dbReference type="Gene3D" id="3.40.50.620">
    <property type="entry name" value="HUPs"/>
    <property type="match status" value="1"/>
</dbReference>
<dbReference type="CDD" id="cd06259">
    <property type="entry name" value="YdcF-like"/>
    <property type="match status" value="1"/>
</dbReference>
<dbReference type="InterPro" id="IPR014729">
    <property type="entry name" value="Rossmann-like_a/b/a_fold"/>
</dbReference>
<accession>A0A173Y1N3</accession>
<dbReference type="EMBL" id="CYZP01000003">
    <property type="protein sequence ID" value="CUN58081.1"/>
    <property type="molecule type" value="Genomic_DNA"/>
</dbReference>
<dbReference type="Proteomes" id="UP000095645">
    <property type="component" value="Unassembled WGS sequence"/>
</dbReference>
<dbReference type="Pfam" id="PF02698">
    <property type="entry name" value="DUF218"/>
    <property type="match status" value="1"/>
</dbReference>
<dbReference type="PANTHER" id="PTHR30336:SF4">
    <property type="entry name" value="ENVELOPE BIOGENESIS FACTOR ELYC"/>
    <property type="match status" value="1"/>
</dbReference>